<name>A0A1I5XCM0_9PSEU</name>
<dbReference type="STRING" id="112413.SAMN05421854_110143"/>
<evidence type="ECO:0000256" key="1">
    <source>
        <dbReference type="SAM" id="MobiDB-lite"/>
    </source>
</evidence>
<organism evidence="2 3">
    <name type="scientific">Amycolatopsis rubida</name>
    <dbReference type="NCBI Taxonomy" id="112413"/>
    <lineage>
        <taxon>Bacteria</taxon>
        <taxon>Bacillati</taxon>
        <taxon>Actinomycetota</taxon>
        <taxon>Actinomycetes</taxon>
        <taxon>Pseudonocardiales</taxon>
        <taxon>Pseudonocardiaceae</taxon>
        <taxon>Amycolatopsis</taxon>
    </lineage>
</organism>
<proteinExistence type="predicted"/>
<evidence type="ECO:0000313" key="3">
    <source>
        <dbReference type="Proteomes" id="UP000199137"/>
    </source>
</evidence>
<accession>A0A1I5XCM0</accession>
<gene>
    <name evidence="2" type="ORF">SAMN05421854_110143</name>
</gene>
<feature type="region of interest" description="Disordered" evidence="1">
    <location>
        <begin position="79"/>
        <end position="106"/>
    </location>
</feature>
<dbReference type="OrthoDB" id="3636019at2"/>
<reference evidence="2 3" key="1">
    <citation type="submission" date="2016-10" db="EMBL/GenBank/DDBJ databases">
        <authorList>
            <person name="de Groot N.N."/>
        </authorList>
    </citation>
    <scope>NUCLEOTIDE SEQUENCE [LARGE SCALE GENOMIC DNA]</scope>
    <source>
        <strain evidence="2 3">DSM 44637</strain>
    </source>
</reference>
<sequence>MGTAPVRPWTCLVVAADSPLGLVGAAVDDITRHLPDPGVPDKCLTCGADAYWPCRFFDDAGHVVRTAKLPVRALVPADLHSRLPPPDSCDAPEWPSRAPDEEKDHG</sequence>
<dbReference type="EMBL" id="FOWC01000010">
    <property type="protein sequence ID" value="SFQ29397.1"/>
    <property type="molecule type" value="Genomic_DNA"/>
</dbReference>
<dbReference type="AlphaFoldDB" id="A0A1I5XCM0"/>
<dbReference type="RefSeq" id="WP_093575690.1">
    <property type="nucleotide sequence ID" value="NZ_FOWC01000010.1"/>
</dbReference>
<evidence type="ECO:0000313" key="2">
    <source>
        <dbReference type="EMBL" id="SFQ29397.1"/>
    </source>
</evidence>
<dbReference type="Proteomes" id="UP000199137">
    <property type="component" value="Unassembled WGS sequence"/>
</dbReference>
<protein>
    <submittedName>
        <fullName evidence="2">Uncharacterized protein</fullName>
    </submittedName>
</protein>